<dbReference type="InterPro" id="IPR008565">
    <property type="entry name" value="TtsA-like_GH18_dom"/>
</dbReference>
<evidence type="ECO:0000313" key="3">
    <source>
        <dbReference type="EMBL" id="QTC88199.1"/>
    </source>
</evidence>
<evidence type="ECO:0000313" key="4">
    <source>
        <dbReference type="Proteomes" id="UP000663942"/>
    </source>
</evidence>
<dbReference type="InterPro" id="IPR023346">
    <property type="entry name" value="Lysozyme-like_dom_sf"/>
</dbReference>
<feature type="domain" description="TtsA-like Glycoside hydrolase family 108" evidence="1">
    <location>
        <begin position="11"/>
        <end position="92"/>
    </location>
</feature>
<dbReference type="Pfam" id="PF05838">
    <property type="entry name" value="Glyco_hydro_108"/>
    <property type="match status" value="1"/>
</dbReference>
<dbReference type="Proteomes" id="UP000663942">
    <property type="component" value="Chromosome"/>
</dbReference>
<gene>
    <name evidence="3" type="ORF">IFE19_01975</name>
</gene>
<organism evidence="3 4">
    <name type="scientific">Brevundimonas pondensis</name>
    <dbReference type="NCBI Taxonomy" id="2774189"/>
    <lineage>
        <taxon>Bacteria</taxon>
        <taxon>Pseudomonadati</taxon>
        <taxon>Pseudomonadota</taxon>
        <taxon>Alphaproteobacteria</taxon>
        <taxon>Caulobacterales</taxon>
        <taxon>Caulobacteraceae</taxon>
        <taxon>Brevundimonas</taxon>
    </lineage>
</organism>
<dbReference type="SUPFAM" id="SSF53955">
    <property type="entry name" value="Lysozyme-like"/>
    <property type="match status" value="1"/>
</dbReference>
<keyword evidence="4" id="KW-1185">Reference proteome</keyword>
<dbReference type="Gene3D" id="1.20.141.10">
    <property type="entry name" value="Chitosanase, subunit A, domain 1"/>
    <property type="match status" value="1"/>
</dbReference>
<dbReference type="InterPro" id="IPR018537">
    <property type="entry name" value="Peptidoglycan-bd_3"/>
</dbReference>
<evidence type="ECO:0000259" key="1">
    <source>
        <dbReference type="Pfam" id="PF05838"/>
    </source>
</evidence>
<reference evidence="3 4" key="1">
    <citation type="submission" date="2020-09" db="EMBL/GenBank/DDBJ databases">
        <title>Brevundimonas sp. LVF1 isolated from an oligotrophic pond in Goettingen, Germany.</title>
        <authorList>
            <person name="Friedrich I."/>
            <person name="Klassen A."/>
            <person name="Neubauer H."/>
            <person name="Schneider D."/>
            <person name="Hertel R."/>
            <person name="Daniel R."/>
        </authorList>
    </citation>
    <scope>NUCLEOTIDE SEQUENCE [LARGE SCALE GENOMIC DNA]</scope>
    <source>
        <strain evidence="3 4">LVF1</strain>
    </source>
</reference>
<dbReference type="EMBL" id="CP062006">
    <property type="protein sequence ID" value="QTC88199.1"/>
    <property type="molecule type" value="Genomic_DNA"/>
</dbReference>
<proteinExistence type="predicted"/>
<sequence length="184" mass="20232">MSDVFARLIEGVIGREGGYVNHPDDKGGETIWGITVGTARRYGYVGPMGNMTRIRAVEIYRAQYWTGPGYDRVAALSEKLAEELFDTGVNMGPGVASTMLQRCLNALNRQGKDYPDIKVDGDVGPATLRSLTAFLRVRGKEGESVLLKGLNALQGERYIELAEKRQANESFVYGWLRTRVGIAA</sequence>
<name>A0ABX7SLH9_9CAUL</name>
<accession>A0ABX7SLH9</accession>
<dbReference type="CDD" id="cd13926">
    <property type="entry name" value="N-acetylmuramidase_GH108"/>
    <property type="match status" value="1"/>
</dbReference>
<dbReference type="RefSeq" id="WP_207825247.1">
    <property type="nucleotide sequence ID" value="NZ_CP062006.1"/>
</dbReference>
<feature type="domain" description="Peptidoglycan binding" evidence="2">
    <location>
        <begin position="96"/>
        <end position="180"/>
    </location>
</feature>
<protein>
    <submittedName>
        <fullName evidence="3">Uncharacterized protein</fullName>
    </submittedName>
</protein>
<evidence type="ECO:0000259" key="2">
    <source>
        <dbReference type="Pfam" id="PF09374"/>
    </source>
</evidence>
<dbReference type="Pfam" id="PF09374">
    <property type="entry name" value="PG_binding_3"/>
    <property type="match status" value="1"/>
</dbReference>